<comment type="caution">
    <text evidence="2">The sequence shown here is derived from an EMBL/GenBank/DDBJ whole genome shotgun (WGS) entry which is preliminary data.</text>
</comment>
<dbReference type="AlphaFoldDB" id="A0A6A4RUA9"/>
<evidence type="ECO:0000313" key="3">
    <source>
        <dbReference type="Proteomes" id="UP000438429"/>
    </source>
</evidence>
<dbReference type="EMBL" id="VEVO01000022">
    <property type="protein sequence ID" value="KAF0023849.1"/>
    <property type="molecule type" value="Genomic_DNA"/>
</dbReference>
<protein>
    <submittedName>
        <fullName evidence="2">Uncharacterized protein</fullName>
    </submittedName>
</protein>
<sequence>MDVIVLAPCPVLTVQPKTNVRDDDDDDDDHRPVLLTMRWPAPELRVAGSRRCCHLPADVEPLPGGRGQRVLGHLDAERKNRLTGSR</sequence>
<feature type="region of interest" description="Disordered" evidence="1">
    <location>
        <begin position="62"/>
        <end position="86"/>
    </location>
</feature>
<accession>A0A6A4RUA9</accession>
<evidence type="ECO:0000313" key="2">
    <source>
        <dbReference type="EMBL" id="KAF0023849.1"/>
    </source>
</evidence>
<evidence type="ECO:0000256" key="1">
    <source>
        <dbReference type="SAM" id="MobiDB-lite"/>
    </source>
</evidence>
<proteinExistence type="predicted"/>
<name>A0A6A4RUA9_SCOMX</name>
<gene>
    <name evidence="2" type="ORF">F2P81_024479</name>
</gene>
<dbReference type="Proteomes" id="UP000438429">
    <property type="component" value="Unassembled WGS sequence"/>
</dbReference>
<organism evidence="2 3">
    <name type="scientific">Scophthalmus maximus</name>
    <name type="common">Turbot</name>
    <name type="synonym">Psetta maxima</name>
    <dbReference type="NCBI Taxonomy" id="52904"/>
    <lineage>
        <taxon>Eukaryota</taxon>
        <taxon>Metazoa</taxon>
        <taxon>Chordata</taxon>
        <taxon>Craniata</taxon>
        <taxon>Vertebrata</taxon>
        <taxon>Euteleostomi</taxon>
        <taxon>Actinopterygii</taxon>
        <taxon>Neopterygii</taxon>
        <taxon>Teleostei</taxon>
        <taxon>Neoteleostei</taxon>
        <taxon>Acanthomorphata</taxon>
        <taxon>Carangaria</taxon>
        <taxon>Pleuronectiformes</taxon>
        <taxon>Pleuronectoidei</taxon>
        <taxon>Scophthalmidae</taxon>
        <taxon>Scophthalmus</taxon>
    </lineage>
</organism>
<reference evidence="2 3" key="1">
    <citation type="submission" date="2019-06" db="EMBL/GenBank/DDBJ databases">
        <title>Draft genomes of female and male turbot (Scophthalmus maximus).</title>
        <authorList>
            <person name="Xu H."/>
            <person name="Xu X.-W."/>
            <person name="Shao C."/>
            <person name="Chen S."/>
        </authorList>
    </citation>
    <scope>NUCLEOTIDE SEQUENCE [LARGE SCALE GENOMIC DNA]</scope>
    <source>
        <strain evidence="2">Ysfricsl-2016a</strain>
        <tissue evidence="2">Blood</tissue>
    </source>
</reference>